<dbReference type="GO" id="GO:0140078">
    <property type="term" value="F:class I DNA-(apurinic or apyrimidinic site) endonuclease activity"/>
    <property type="evidence" value="ECO:0007669"/>
    <property type="project" value="UniProtKB-EC"/>
</dbReference>
<keyword evidence="11" id="KW-0234">DNA repair</keyword>
<keyword evidence="5" id="KW-0479">Metal-binding</keyword>
<keyword evidence="12" id="KW-0456">Lyase</keyword>
<comment type="caution">
    <text evidence="18">The sequence shown here is derived from an EMBL/GenBank/DDBJ whole genome shotgun (WGS) entry which is preliminary data.</text>
</comment>
<dbReference type="GO" id="GO:0034039">
    <property type="term" value="F:8-oxo-7,8-dihydroguanine DNA N-glycosylase activity"/>
    <property type="evidence" value="ECO:0007669"/>
    <property type="project" value="TreeGrafter"/>
</dbReference>
<evidence type="ECO:0000313" key="18">
    <source>
        <dbReference type="EMBL" id="KGA15919.1"/>
    </source>
</evidence>
<dbReference type="PROSITE" id="PS51066">
    <property type="entry name" value="ZF_FPG_2"/>
    <property type="match status" value="1"/>
</dbReference>
<name>A0A094Q1L7_9ZZZZ</name>
<dbReference type="FunFam" id="1.10.8.50:FF:000003">
    <property type="entry name" value="Formamidopyrimidine-DNA glycosylase"/>
    <property type="match status" value="1"/>
</dbReference>
<evidence type="ECO:0000256" key="7">
    <source>
        <dbReference type="ARBA" id="ARBA00022771"/>
    </source>
</evidence>
<evidence type="ECO:0000256" key="6">
    <source>
        <dbReference type="ARBA" id="ARBA00022763"/>
    </source>
</evidence>
<dbReference type="PROSITE" id="PS51068">
    <property type="entry name" value="FPG_CAT"/>
    <property type="match status" value="1"/>
</dbReference>
<keyword evidence="9" id="KW-0862">Zinc</keyword>
<keyword evidence="7" id="KW-0863">Zinc-finger</keyword>
<evidence type="ECO:0000256" key="10">
    <source>
        <dbReference type="ARBA" id="ARBA00023125"/>
    </source>
</evidence>
<evidence type="ECO:0000256" key="9">
    <source>
        <dbReference type="ARBA" id="ARBA00022833"/>
    </source>
</evidence>
<dbReference type="PROSITE" id="PS01242">
    <property type="entry name" value="ZF_FPG_1"/>
    <property type="match status" value="1"/>
</dbReference>
<keyword evidence="10" id="KW-0238">DNA-binding</keyword>
<dbReference type="GO" id="GO:0006284">
    <property type="term" value="P:base-excision repair"/>
    <property type="evidence" value="ECO:0007669"/>
    <property type="project" value="InterPro"/>
</dbReference>
<evidence type="ECO:0000256" key="2">
    <source>
        <dbReference type="ARBA" id="ARBA00001947"/>
    </source>
</evidence>
<dbReference type="Pfam" id="PF06831">
    <property type="entry name" value="H2TH"/>
    <property type="match status" value="1"/>
</dbReference>
<dbReference type="SMART" id="SM00898">
    <property type="entry name" value="Fapy_DNA_glyco"/>
    <property type="match status" value="1"/>
</dbReference>
<dbReference type="HAMAP" id="MF_00103">
    <property type="entry name" value="Fapy_DNA_glycosyl"/>
    <property type="match status" value="1"/>
</dbReference>
<dbReference type="PANTHER" id="PTHR22993:SF9">
    <property type="entry name" value="FORMAMIDOPYRIMIDINE-DNA GLYCOSYLASE"/>
    <property type="match status" value="1"/>
</dbReference>
<evidence type="ECO:0000256" key="1">
    <source>
        <dbReference type="ARBA" id="ARBA00001668"/>
    </source>
</evidence>
<evidence type="ECO:0000259" key="16">
    <source>
        <dbReference type="PROSITE" id="PS51066"/>
    </source>
</evidence>
<dbReference type="GO" id="GO:0008270">
    <property type="term" value="F:zinc ion binding"/>
    <property type="evidence" value="ECO:0007669"/>
    <property type="project" value="UniProtKB-KW"/>
</dbReference>
<dbReference type="GO" id="GO:0003684">
    <property type="term" value="F:damaged DNA binding"/>
    <property type="evidence" value="ECO:0007669"/>
    <property type="project" value="InterPro"/>
</dbReference>
<keyword evidence="14" id="KW-0326">Glycosidase</keyword>
<evidence type="ECO:0008006" key="19">
    <source>
        <dbReference type="Google" id="ProtNLM"/>
    </source>
</evidence>
<dbReference type="Gene3D" id="1.10.8.50">
    <property type="match status" value="1"/>
</dbReference>
<proteinExistence type="inferred from homology"/>
<evidence type="ECO:0000256" key="4">
    <source>
        <dbReference type="ARBA" id="ARBA00011245"/>
    </source>
</evidence>
<evidence type="ECO:0000256" key="3">
    <source>
        <dbReference type="ARBA" id="ARBA00009409"/>
    </source>
</evidence>
<keyword evidence="13" id="KW-0511">Multifunctional enzyme</keyword>
<evidence type="ECO:0000256" key="14">
    <source>
        <dbReference type="ARBA" id="ARBA00023295"/>
    </source>
</evidence>
<dbReference type="PANTHER" id="PTHR22993">
    <property type="entry name" value="FORMAMIDOPYRIMIDINE-DNA GLYCOSYLASE"/>
    <property type="match status" value="1"/>
</dbReference>
<dbReference type="InterPro" id="IPR010979">
    <property type="entry name" value="Ribosomal_uS13-like_H2TH"/>
</dbReference>
<dbReference type="InterPro" id="IPR015886">
    <property type="entry name" value="H2TH_FPG"/>
</dbReference>
<dbReference type="SUPFAM" id="SSF46946">
    <property type="entry name" value="S13-like H2TH domain"/>
    <property type="match status" value="1"/>
</dbReference>
<gene>
    <name evidence="18" type="ORF">GM50_15960</name>
</gene>
<dbReference type="InterPro" id="IPR012319">
    <property type="entry name" value="FPG_cat"/>
</dbReference>
<protein>
    <recommendedName>
        <fullName evidence="19">Formamidopyrimidine-DNA glycosylase</fullName>
    </recommendedName>
</protein>
<dbReference type="Pfam" id="PF01149">
    <property type="entry name" value="Fapy_DNA_glyco"/>
    <property type="match status" value="1"/>
</dbReference>
<comment type="subunit">
    <text evidence="4">Monomer.</text>
</comment>
<dbReference type="Pfam" id="PF06827">
    <property type="entry name" value="zf-FPG_IleRS"/>
    <property type="match status" value="1"/>
</dbReference>
<dbReference type="SUPFAM" id="SSF81624">
    <property type="entry name" value="N-terminal domain of MutM-like DNA repair proteins"/>
    <property type="match status" value="1"/>
</dbReference>
<feature type="domain" description="FPG-type" evidence="16">
    <location>
        <begin position="242"/>
        <end position="276"/>
    </location>
</feature>
<evidence type="ECO:0000256" key="8">
    <source>
        <dbReference type="ARBA" id="ARBA00022801"/>
    </source>
</evidence>
<dbReference type="NCBIfam" id="NF002211">
    <property type="entry name" value="PRK01103.1"/>
    <property type="match status" value="1"/>
</dbReference>
<evidence type="ECO:0000256" key="15">
    <source>
        <dbReference type="ARBA" id="ARBA00044632"/>
    </source>
</evidence>
<dbReference type="NCBIfam" id="TIGR00577">
    <property type="entry name" value="fpg"/>
    <property type="match status" value="1"/>
</dbReference>
<feature type="domain" description="Formamidopyrimidine-DNA glycosylase catalytic" evidence="17">
    <location>
        <begin position="2"/>
        <end position="117"/>
    </location>
</feature>
<dbReference type="AlphaFoldDB" id="A0A094Q1L7"/>
<evidence type="ECO:0000259" key="17">
    <source>
        <dbReference type="PROSITE" id="PS51068"/>
    </source>
</evidence>
<accession>A0A094Q1L7</accession>
<comment type="similarity">
    <text evidence="3">Belongs to the FPG family.</text>
</comment>
<dbReference type="InterPro" id="IPR000214">
    <property type="entry name" value="Znf_DNA_glyclase/AP_lyase"/>
</dbReference>
<dbReference type="InterPro" id="IPR020629">
    <property type="entry name" value="FPG_Glyclase"/>
</dbReference>
<comment type="catalytic activity">
    <reaction evidence="15">
        <text>2'-deoxyribonucleotide-(2'-deoxyribose 5'-phosphate)-2'-deoxyribonucleotide-DNA = a 3'-end 2'-deoxyribonucleotide-(2,3-dehydro-2,3-deoxyribose 5'-phosphate)-DNA + a 5'-end 5'-phospho-2'-deoxyribonucleoside-DNA + H(+)</text>
        <dbReference type="Rhea" id="RHEA:66592"/>
        <dbReference type="Rhea" id="RHEA-COMP:13180"/>
        <dbReference type="Rhea" id="RHEA-COMP:16897"/>
        <dbReference type="Rhea" id="RHEA-COMP:17067"/>
        <dbReference type="ChEBI" id="CHEBI:15378"/>
        <dbReference type="ChEBI" id="CHEBI:136412"/>
        <dbReference type="ChEBI" id="CHEBI:157695"/>
        <dbReference type="ChEBI" id="CHEBI:167181"/>
        <dbReference type="EC" id="4.2.99.18"/>
    </reaction>
</comment>
<dbReference type="InterPro" id="IPR015887">
    <property type="entry name" value="DNA_glyclase_Znf_dom_DNA_BS"/>
</dbReference>
<dbReference type="SMART" id="SM01232">
    <property type="entry name" value="H2TH"/>
    <property type="match status" value="1"/>
</dbReference>
<keyword evidence="6" id="KW-0227">DNA damage</keyword>
<keyword evidence="8" id="KW-0378">Hydrolase</keyword>
<reference evidence="18" key="1">
    <citation type="submission" date="2014-05" db="EMBL/GenBank/DDBJ databases">
        <title>Key roles for freshwater Actinobacteria revealed by deep metagenomic sequencing.</title>
        <authorList>
            <person name="Ghai R."/>
            <person name="Mizuno C.M."/>
            <person name="Picazo A."/>
            <person name="Camacho A."/>
            <person name="Rodriguez-Valera F."/>
        </authorList>
    </citation>
    <scope>NUCLEOTIDE SEQUENCE</scope>
</reference>
<comment type="cofactor">
    <cofactor evidence="2">
        <name>Zn(2+)</name>
        <dbReference type="ChEBI" id="CHEBI:29105"/>
    </cofactor>
</comment>
<dbReference type="InterPro" id="IPR010663">
    <property type="entry name" value="Znf_FPG/IleRS"/>
</dbReference>
<evidence type="ECO:0000256" key="13">
    <source>
        <dbReference type="ARBA" id="ARBA00023268"/>
    </source>
</evidence>
<dbReference type="Gene3D" id="3.20.190.10">
    <property type="entry name" value="MutM-like, N-terminal"/>
    <property type="match status" value="1"/>
</dbReference>
<dbReference type="InterPro" id="IPR035937">
    <property type="entry name" value="FPG_N"/>
</dbReference>
<dbReference type="CDD" id="cd08966">
    <property type="entry name" value="EcFpg-like_N"/>
    <property type="match status" value="1"/>
</dbReference>
<evidence type="ECO:0000256" key="5">
    <source>
        <dbReference type="ARBA" id="ARBA00022723"/>
    </source>
</evidence>
<dbReference type="EMBL" id="JNSK01000080">
    <property type="protein sequence ID" value="KGA15919.1"/>
    <property type="molecule type" value="Genomic_DNA"/>
</dbReference>
<comment type="catalytic activity">
    <reaction evidence="1">
        <text>Hydrolysis of DNA containing ring-opened 7-methylguanine residues, releasing 2,6-diamino-4-hydroxy-5-(N-methyl)formamidopyrimidine.</text>
        <dbReference type="EC" id="3.2.2.23"/>
    </reaction>
</comment>
<dbReference type="SUPFAM" id="SSF57716">
    <property type="entry name" value="Glucocorticoid receptor-like (DNA-binding domain)"/>
    <property type="match status" value="1"/>
</dbReference>
<organism evidence="18">
    <name type="scientific">freshwater metagenome</name>
    <dbReference type="NCBI Taxonomy" id="449393"/>
    <lineage>
        <taxon>unclassified sequences</taxon>
        <taxon>metagenomes</taxon>
        <taxon>ecological metagenomes</taxon>
    </lineage>
</organism>
<evidence type="ECO:0000256" key="12">
    <source>
        <dbReference type="ARBA" id="ARBA00023239"/>
    </source>
</evidence>
<evidence type="ECO:0000256" key="11">
    <source>
        <dbReference type="ARBA" id="ARBA00023204"/>
    </source>
</evidence>
<sequence>MPELPEVETVRRGLEKLIKGYTITAAHDLHPRALKPESIAPLKSIAGAKFVDIKRRGKFLWFVLDRPQVLVAHLGMSGQFLIHQKDRPHAKHVRAKFELSKNLRKRELVFNDQRTFGWVSVEEVHDGIPTSAQHIATDPFDPMFDRTETVNKFAKRNIRIKTALLNQEIMSGVGNIYADETLWRAKVHPEISTADLPKKKIAAIVDFATEVMQEAIEKGGTSFDDLYIDVNGESGFFEQSLAAYGRTDEPCPRCGTPIRRITLGARSSHFCPRCQRKSN</sequence>